<organism evidence="3">
    <name type="scientific">Caenorhabditis remanei</name>
    <name type="common">Caenorhabditis vulgaris</name>
    <dbReference type="NCBI Taxonomy" id="31234"/>
    <lineage>
        <taxon>Eukaryota</taxon>
        <taxon>Metazoa</taxon>
        <taxon>Ecdysozoa</taxon>
        <taxon>Nematoda</taxon>
        <taxon>Chromadorea</taxon>
        <taxon>Rhabditida</taxon>
        <taxon>Rhabditina</taxon>
        <taxon>Rhabditomorpha</taxon>
        <taxon>Rhabditoidea</taxon>
        <taxon>Rhabditidae</taxon>
        <taxon>Peloderinae</taxon>
        <taxon>Caenorhabditis</taxon>
    </lineage>
</organism>
<accession>E3N114</accession>
<dbReference type="InterPro" id="IPR049163">
    <property type="entry name" value="Pif1-like_2B_dom"/>
</dbReference>
<dbReference type="InterPro" id="IPR028889">
    <property type="entry name" value="USP"/>
</dbReference>
<dbReference type="Proteomes" id="UP000008281">
    <property type="component" value="Unassembled WGS sequence"/>
</dbReference>
<dbReference type="Gene3D" id="3.40.50.300">
    <property type="entry name" value="P-loop containing nucleotide triphosphate hydrolases"/>
    <property type="match status" value="1"/>
</dbReference>
<dbReference type="InterPro" id="IPR027417">
    <property type="entry name" value="P-loop_NTPase"/>
</dbReference>
<gene>
    <name evidence="2" type="ORF">CRE_12928</name>
</gene>
<dbReference type="OrthoDB" id="5895620at2759"/>
<dbReference type="CDD" id="cd18809">
    <property type="entry name" value="SF1_C_RecD"/>
    <property type="match status" value="1"/>
</dbReference>
<name>E3N114_CAERE</name>
<dbReference type="AlphaFoldDB" id="E3N114"/>
<dbReference type="PROSITE" id="PS50235">
    <property type="entry name" value="USP_3"/>
    <property type="match status" value="1"/>
</dbReference>
<dbReference type="InParanoid" id="E3N114"/>
<dbReference type="PANTHER" id="PTHR23274:SF51">
    <property type="entry name" value="OS03G0423850 PROTEIN"/>
    <property type="match status" value="1"/>
</dbReference>
<dbReference type="STRING" id="31234.E3N114"/>
<keyword evidence="3" id="KW-1185">Reference proteome</keyword>
<dbReference type="SUPFAM" id="SSF54001">
    <property type="entry name" value="Cysteine proteinases"/>
    <property type="match status" value="1"/>
</dbReference>
<dbReference type="Pfam" id="PF21530">
    <property type="entry name" value="Pif1_2B_dom"/>
    <property type="match status" value="1"/>
</dbReference>
<evidence type="ECO:0000313" key="2">
    <source>
        <dbReference type="EMBL" id="EFO83191.1"/>
    </source>
</evidence>
<dbReference type="HOGENOM" id="CLU_494531_0_0_1"/>
<evidence type="ECO:0000313" key="3">
    <source>
        <dbReference type="Proteomes" id="UP000008281"/>
    </source>
</evidence>
<proteinExistence type="predicted"/>
<evidence type="ECO:0000259" key="1">
    <source>
        <dbReference type="PROSITE" id="PS50235"/>
    </source>
</evidence>
<sequence length="551" mass="62037">MNDFILDKLDGVVRTFFSTDTSDKTTGFTADVSVFQTVTPSGMPPHRLRLKVKAQVVLLRNLSVEQGLCNGTRLTVEAFGNDVIFCSVNTPTSKSPKTVFLHRMIMCPTGNGANSCGFRRLQYPIRLAYACTINKSQGQTLSRCGLLVHSAVFSHGQLYVAMSRVQRAEDFRMWHTKRVTEGYDNIVGGGILVRNVVYRDVLRDEPIKTTLESMKTTADTLLVTRTSPTKSIDSETYDETNMAPKSSKITKSSKSSALQRFFKIFNKKPVQKSSDVVSNVGNNSGAAPFAPQRLDLPYLLLDTDGTDCFINTIVNILYNCPEVREKYVNCQHPNRPLGNILGRIFRKETFSAREWRQTLAAEFHTGQQDLVEVFDMLMRALAVEDGTTIQMEHAPETKCRSCDEEACYGNATAATHIEVQMSEDANFEDLFNDIYEMRHLDTPCTKCNAKDMWTEPKIIINGSQIFVTVIPNMKRFWDLNVNTVVSMFGEFYQFQAFAEYSSSDGGLSGHYQAWVRGEDGMVCISDNKKKHEQYDVDLENYVATLLAFVKI</sequence>
<dbReference type="GO" id="GO:0006260">
    <property type="term" value="P:DNA replication"/>
    <property type="evidence" value="ECO:0007669"/>
    <property type="project" value="TreeGrafter"/>
</dbReference>
<dbReference type="SUPFAM" id="SSF52540">
    <property type="entry name" value="P-loop containing nucleoside triphosphate hydrolases"/>
    <property type="match status" value="1"/>
</dbReference>
<dbReference type="InterPro" id="IPR038765">
    <property type="entry name" value="Papain-like_cys_pep_sf"/>
</dbReference>
<dbReference type="eggNOG" id="KOG0987">
    <property type="taxonomic scope" value="Eukaryota"/>
</dbReference>
<dbReference type="Gene3D" id="3.90.70.10">
    <property type="entry name" value="Cysteine proteinases"/>
    <property type="match status" value="1"/>
</dbReference>
<protein>
    <recommendedName>
        <fullName evidence="1">USP domain-containing protein</fullName>
    </recommendedName>
</protein>
<feature type="domain" description="USP" evidence="1">
    <location>
        <begin position="299"/>
        <end position="551"/>
    </location>
</feature>
<dbReference type="GO" id="GO:0005657">
    <property type="term" value="C:replication fork"/>
    <property type="evidence" value="ECO:0007669"/>
    <property type="project" value="TreeGrafter"/>
</dbReference>
<dbReference type="PANTHER" id="PTHR23274">
    <property type="entry name" value="DNA HELICASE-RELATED"/>
    <property type="match status" value="1"/>
</dbReference>
<dbReference type="EMBL" id="DS268507">
    <property type="protein sequence ID" value="EFO83191.1"/>
    <property type="molecule type" value="Genomic_DNA"/>
</dbReference>
<reference evidence="2" key="1">
    <citation type="submission" date="2007-07" db="EMBL/GenBank/DDBJ databases">
        <title>PCAP assembly of the Caenorhabditis remanei genome.</title>
        <authorList>
            <consortium name="The Caenorhabditis remanei Sequencing Consortium"/>
            <person name="Wilson R.K."/>
        </authorList>
    </citation>
    <scope>NUCLEOTIDE SEQUENCE [LARGE SCALE GENOMIC DNA]</scope>
    <source>
        <strain evidence="2">PB4641</strain>
    </source>
</reference>